<proteinExistence type="inferred from homology"/>
<dbReference type="PANTHER" id="PTHR12001">
    <property type="entry name" value="GERANYLGERANYL PYROPHOSPHATE SYNTHASE"/>
    <property type="match status" value="1"/>
</dbReference>
<evidence type="ECO:0000256" key="2">
    <source>
        <dbReference type="ARBA" id="ARBA00006706"/>
    </source>
</evidence>
<evidence type="ECO:0000313" key="8">
    <source>
        <dbReference type="Proteomes" id="UP000824037"/>
    </source>
</evidence>
<dbReference type="AlphaFoldDB" id="A0A9D2EHW6"/>
<name>A0A9D2EHW6_9MICO</name>
<dbReference type="SFLD" id="SFLDG01017">
    <property type="entry name" value="Polyprenyl_Transferase_Like"/>
    <property type="match status" value="1"/>
</dbReference>
<evidence type="ECO:0000256" key="1">
    <source>
        <dbReference type="ARBA" id="ARBA00001946"/>
    </source>
</evidence>
<evidence type="ECO:0000256" key="5">
    <source>
        <dbReference type="ARBA" id="ARBA00022842"/>
    </source>
</evidence>
<organism evidence="7 8">
    <name type="scientific">Candidatus Ruania gallistercoris</name>
    <dbReference type="NCBI Taxonomy" id="2838746"/>
    <lineage>
        <taxon>Bacteria</taxon>
        <taxon>Bacillati</taxon>
        <taxon>Actinomycetota</taxon>
        <taxon>Actinomycetes</taxon>
        <taxon>Micrococcales</taxon>
        <taxon>Ruaniaceae</taxon>
        <taxon>Ruania</taxon>
    </lineage>
</organism>
<reference evidence="7" key="2">
    <citation type="submission" date="2021-04" db="EMBL/GenBank/DDBJ databases">
        <authorList>
            <person name="Gilroy R."/>
        </authorList>
    </citation>
    <scope>NUCLEOTIDE SEQUENCE</scope>
    <source>
        <strain evidence="7">ChiGjej4B4-7305</strain>
    </source>
</reference>
<dbReference type="GO" id="GO:0008299">
    <property type="term" value="P:isoprenoid biosynthetic process"/>
    <property type="evidence" value="ECO:0007669"/>
    <property type="project" value="InterPro"/>
</dbReference>
<dbReference type="SFLD" id="SFLDS00005">
    <property type="entry name" value="Isoprenoid_Synthase_Type_I"/>
    <property type="match status" value="1"/>
</dbReference>
<gene>
    <name evidence="7" type="ORF">H9815_19360</name>
</gene>
<dbReference type="EMBL" id="DXBY01000329">
    <property type="protein sequence ID" value="HIZ37939.1"/>
    <property type="molecule type" value="Genomic_DNA"/>
</dbReference>
<dbReference type="InterPro" id="IPR000092">
    <property type="entry name" value="Polyprenyl_synt"/>
</dbReference>
<dbReference type="InterPro" id="IPR008949">
    <property type="entry name" value="Isoprenoid_synthase_dom_sf"/>
</dbReference>
<sequence length="334" mass="35337">MTQSSLPLGDGDLQAQLAAELEDIEQRLQQAARSADPLVDPSAHHLLDAGGKRIRPVLVLLTSQFGNGVNDQVRAAAVATELTHLATLYHDDVMDSAPLRRGAPSAHEVWGNSVAILTGDLLFAKASRIVADLGPRAVKIQAEAFERLVLGQLHETIGPTEDEDPIEHYLQVLADKTGSLIAAAAHYGTILAGASAEIEAAAVAYAEKVGVAFQLADDVIDLASDAETTGKTPGTDLREGVPTMPVLLLRRRAAAGELDEAGRTLVADLDGDLSSDEVLADVLSRLNAHPVLDEAREMARTWAGSAVAELEQLPASDTRTALDEFAHLLVDRLA</sequence>
<dbReference type="InterPro" id="IPR033749">
    <property type="entry name" value="Polyprenyl_synt_CS"/>
</dbReference>
<evidence type="ECO:0000256" key="4">
    <source>
        <dbReference type="ARBA" id="ARBA00022723"/>
    </source>
</evidence>
<comment type="caution">
    <text evidence="7">The sequence shown here is derived from an EMBL/GenBank/DDBJ whole genome shotgun (WGS) entry which is preliminary data.</text>
</comment>
<protein>
    <submittedName>
        <fullName evidence="7">Polyprenyl synthetase family protein</fullName>
    </submittedName>
</protein>
<evidence type="ECO:0000313" key="7">
    <source>
        <dbReference type="EMBL" id="HIZ37939.1"/>
    </source>
</evidence>
<dbReference type="PANTHER" id="PTHR12001:SF69">
    <property type="entry name" value="ALL TRANS-POLYPRENYL-DIPHOSPHATE SYNTHASE PDSS1"/>
    <property type="match status" value="1"/>
</dbReference>
<keyword evidence="4" id="KW-0479">Metal-binding</keyword>
<keyword evidence="3 6" id="KW-0808">Transferase</keyword>
<keyword evidence="5" id="KW-0460">Magnesium</keyword>
<comment type="cofactor">
    <cofactor evidence="1">
        <name>Mg(2+)</name>
        <dbReference type="ChEBI" id="CHEBI:18420"/>
    </cofactor>
</comment>
<dbReference type="GO" id="GO:0004659">
    <property type="term" value="F:prenyltransferase activity"/>
    <property type="evidence" value="ECO:0007669"/>
    <property type="project" value="InterPro"/>
</dbReference>
<dbReference type="Proteomes" id="UP000824037">
    <property type="component" value="Unassembled WGS sequence"/>
</dbReference>
<dbReference type="CDD" id="cd00685">
    <property type="entry name" value="Trans_IPPS_HT"/>
    <property type="match status" value="1"/>
</dbReference>
<evidence type="ECO:0000256" key="3">
    <source>
        <dbReference type="ARBA" id="ARBA00022679"/>
    </source>
</evidence>
<dbReference type="Gene3D" id="1.10.600.10">
    <property type="entry name" value="Farnesyl Diphosphate Synthase"/>
    <property type="match status" value="1"/>
</dbReference>
<dbReference type="GO" id="GO:0046872">
    <property type="term" value="F:metal ion binding"/>
    <property type="evidence" value="ECO:0007669"/>
    <property type="project" value="UniProtKB-KW"/>
</dbReference>
<dbReference type="SUPFAM" id="SSF48576">
    <property type="entry name" value="Terpenoid synthases"/>
    <property type="match status" value="1"/>
</dbReference>
<accession>A0A9D2EHW6</accession>
<dbReference type="Pfam" id="PF00348">
    <property type="entry name" value="polyprenyl_synt"/>
    <property type="match status" value="1"/>
</dbReference>
<evidence type="ECO:0000256" key="6">
    <source>
        <dbReference type="RuleBase" id="RU004466"/>
    </source>
</evidence>
<reference evidence="7" key="1">
    <citation type="journal article" date="2021" name="PeerJ">
        <title>Extensive microbial diversity within the chicken gut microbiome revealed by metagenomics and culture.</title>
        <authorList>
            <person name="Gilroy R."/>
            <person name="Ravi A."/>
            <person name="Getino M."/>
            <person name="Pursley I."/>
            <person name="Horton D.L."/>
            <person name="Alikhan N.F."/>
            <person name="Baker D."/>
            <person name="Gharbi K."/>
            <person name="Hall N."/>
            <person name="Watson M."/>
            <person name="Adriaenssens E.M."/>
            <person name="Foster-Nyarko E."/>
            <person name="Jarju S."/>
            <person name="Secka A."/>
            <person name="Antonio M."/>
            <person name="Oren A."/>
            <person name="Chaudhuri R.R."/>
            <person name="La Ragione R."/>
            <person name="Hildebrand F."/>
            <person name="Pallen M.J."/>
        </authorList>
    </citation>
    <scope>NUCLEOTIDE SEQUENCE</scope>
    <source>
        <strain evidence="7">ChiGjej4B4-7305</strain>
    </source>
</reference>
<comment type="similarity">
    <text evidence="2 6">Belongs to the FPP/GGPP synthase family.</text>
</comment>
<dbReference type="PROSITE" id="PS00444">
    <property type="entry name" value="POLYPRENYL_SYNTHASE_2"/>
    <property type="match status" value="1"/>
</dbReference>